<accession>A0ABS8W353</accession>
<dbReference type="Proteomes" id="UP000823775">
    <property type="component" value="Unassembled WGS sequence"/>
</dbReference>
<protein>
    <submittedName>
        <fullName evidence="2">Uncharacterized protein</fullName>
    </submittedName>
</protein>
<reference evidence="2 3" key="1">
    <citation type="journal article" date="2021" name="BMC Genomics">
        <title>Datura genome reveals duplications of psychoactive alkaloid biosynthetic genes and high mutation rate following tissue culture.</title>
        <authorList>
            <person name="Rajewski A."/>
            <person name="Carter-House D."/>
            <person name="Stajich J."/>
            <person name="Litt A."/>
        </authorList>
    </citation>
    <scope>NUCLEOTIDE SEQUENCE [LARGE SCALE GENOMIC DNA]</scope>
    <source>
        <strain evidence="2">AR-01</strain>
    </source>
</reference>
<feature type="region of interest" description="Disordered" evidence="1">
    <location>
        <begin position="1"/>
        <end position="94"/>
    </location>
</feature>
<keyword evidence="3" id="KW-1185">Reference proteome</keyword>
<organism evidence="2 3">
    <name type="scientific">Datura stramonium</name>
    <name type="common">Jimsonweed</name>
    <name type="synonym">Common thornapple</name>
    <dbReference type="NCBI Taxonomy" id="4076"/>
    <lineage>
        <taxon>Eukaryota</taxon>
        <taxon>Viridiplantae</taxon>
        <taxon>Streptophyta</taxon>
        <taxon>Embryophyta</taxon>
        <taxon>Tracheophyta</taxon>
        <taxon>Spermatophyta</taxon>
        <taxon>Magnoliopsida</taxon>
        <taxon>eudicotyledons</taxon>
        <taxon>Gunneridae</taxon>
        <taxon>Pentapetalae</taxon>
        <taxon>asterids</taxon>
        <taxon>lamiids</taxon>
        <taxon>Solanales</taxon>
        <taxon>Solanaceae</taxon>
        <taxon>Solanoideae</taxon>
        <taxon>Datureae</taxon>
        <taxon>Datura</taxon>
    </lineage>
</organism>
<evidence type="ECO:0000313" key="3">
    <source>
        <dbReference type="Proteomes" id="UP000823775"/>
    </source>
</evidence>
<evidence type="ECO:0000256" key="1">
    <source>
        <dbReference type="SAM" id="MobiDB-lite"/>
    </source>
</evidence>
<feature type="compositionally biased region" description="Basic and acidic residues" evidence="1">
    <location>
        <begin position="37"/>
        <end position="52"/>
    </location>
</feature>
<sequence>MSKLTKHRTIDGPSLVPSSNQVIIPPKFQPTIGGARRRVERDDTTHYLRDENTDSEADGFGSSNDSPDSDEGSGNETTSSPAEDTEPIRRDIIKGKTPRFRDNLRWQVKTDEKYFQEGLTTTTRGHLKRSIAEEVRIIDSELPECPNIEAKYKFYGLGWMSEALGHYYPTMVHEFYANYIAFQNGLCKKRQKSSEIEI</sequence>
<dbReference type="EMBL" id="JACEIK010006240">
    <property type="protein sequence ID" value="MCE2055321.1"/>
    <property type="molecule type" value="Genomic_DNA"/>
</dbReference>
<name>A0ABS8W353_DATST</name>
<comment type="caution">
    <text evidence="2">The sequence shown here is derived from an EMBL/GenBank/DDBJ whole genome shotgun (WGS) entry which is preliminary data.</text>
</comment>
<evidence type="ECO:0000313" key="2">
    <source>
        <dbReference type="EMBL" id="MCE2055321.1"/>
    </source>
</evidence>
<proteinExistence type="predicted"/>
<gene>
    <name evidence="2" type="ORF">HAX54_042412</name>
</gene>